<gene>
    <name evidence="1" type="ORF">RB653_001605</name>
</gene>
<dbReference type="AlphaFoldDB" id="A0AAN7YRI6"/>
<sequence length="152" mass="17706">MIRSAISKPITQNNLQALLVTNFTQPILFRNNFTDLSPIDFKVVDNRPNPKQKYIDIKDTFSIKPKEISQDDLIINEDTLKTGKNRIIAMPYQFNYTNFYKGKKSTKKGVTKKKKHLRDFGVVPNIFPESMFRDYYMKPIPLSKVQEGNIDN</sequence>
<organism evidence="1 2">
    <name type="scientific">Dictyostelium firmibasis</name>
    <dbReference type="NCBI Taxonomy" id="79012"/>
    <lineage>
        <taxon>Eukaryota</taxon>
        <taxon>Amoebozoa</taxon>
        <taxon>Evosea</taxon>
        <taxon>Eumycetozoa</taxon>
        <taxon>Dictyostelia</taxon>
        <taxon>Dictyosteliales</taxon>
        <taxon>Dictyosteliaceae</taxon>
        <taxon>Dictyostelium</taxon>
    </lineage>
</organism>
<protein>
    <submittedName>
        <fullName evidence="1">Uncharacterized protein</fullName>
    </submittedName>
</protein>
<dbReference type="EMBL" id="JAVFKY010000002">
    <property type="protein sequence ID" value="KAK5581569.1"/>
    <property type="molecule type" value="Genomic_DNA"/>
</dbReference>
<name>A0AAN7YRI6_9MYCE</name>
<evidence type="ECO:0000313" key="1">
    <source>
        <dbReference type="EMBL" id="KAK5581569.1"/>
    </source>
</evidence>
<comment type="caution">
    <text evidence="1">The sequence shown here is derived from an EMBL/GenBank/DDBJ whole genome shotgun (WGS) entry which is preliminary data.</text>
</comment>
<proteinExistence type="predicted"/>
<accession>A0AAN7YRI6</accession>
<dbReference type="Proteomes" id="UP001344447">
    <property type="component" value="Unassembled WGS sequence"/>
</dbReference>
<reference evidence="1 2" key="1">
    <citation type="submission" date="2023-11" db="EMBL/GenBank/DDBJ databases">
        <title>Dfirmibasis_genome.</title>
        <authorList>
            <person name="Edelbroek B."/>
            <person name="Kjellin J."/>
            <person name="Jerlstrom-Hultqvist J."/>
            <person name="Soderbom F."/>
        </authorList>
    </citation>
    <scope>NUCLEOTIDE SEQUENCE [LARGE SCALE GENOMIC DNA]</scope>
    <source>
        <strain evidence="1 2">TNS-C-14</strain>
    </source>
</reference>
<evidence type="ECO:0000313" key="2">
    <source>
        <dbReference type="Proteomes" id="UP001344447"/>
    </source>
</evidence>
<keyword evidence="2" id="KW-1185">Reference proteome</keyword>